<protein>
    <submittedName>
        <fullName evidence="2">Uncharacterized protein</fullName>
    </submittedName>
</protein>
<evidence type="ECO:0000313" key="2">
    <source>
        <dbReference type="EMBL" id="KAK8048426.1"/>
    </source>
</evidence>
<dbReference type="Proteomes" id="UP001480595">
    <property type="component" value="Unassembled WGS sequence"/>
</dbReference>
<feature type="compositionally biased region" description="Polar residues" evidence="1">
    <location>
        <begin position="121"/>
        <end position="134"/>
    </location>
</feature>
<proteinExistence type="predicted"/>
<dbReference type="EMBL" id="JAQQWL010000011">
    <property type="protein sequence ID" value="KAK8048426.1"/>
    <property type="molecule type" value="Genomic_DNA"/>
</dbReference>
<dbReference type="GeneID" id="92094628"/>
<keyword evidence="3" id="KW-1185">Reference proteome</keyword>
<feature type="region of interest" description="Disordered" evidence="1">
    <location>
        <begin position="1"/>
        <end position="27"/>
    </location>
</feature>
<feature type="region of interest" description="Disordered" evidence="1">
    <location>
        <begin position="99"/>
        <end position="134"/>
    </location>
</feature>
<feature type="compositionally biased region" description="Polar residues" evidence="1">
    <location>
        <begin position="99"/>
        <end position="108"/>
    </location>
</feature>
<gene>
    <name evidence="2" type="ORF">PG994_010156</name>
</gene>
<reference evidence="2 3" key="1">
    <citation type="submission" date="2023-01" db="EMBL/GenBank/DDBJ databases">
        <title>Analysis of 21 Apiospora genomes using comparative genomics revels a genus with tremendous synthesis potential of carbohydrate active enzymes and secondary metabolites.</title>
        <authorList>
            <person name="Sorensen T."/>
        </authorList>
    </citation>
    <scope>NUCLEOTIDE SEQUENCE [LARGE SCALE GENOMIC DNA]</scope>
    <source>
        <strain evidence="2 3">CBS 135458</strain>
    </source>
</reference>
<sequence length="134" mass="14344">MLTTSALDVENGQQNNGRTTNETEGLGPMPEEYLVARRLTGVQLLMFVFADGRIPSIAAHTVFMRAGSYDASRQRSKCQARVGGETFLGIGLDGGGVDVNQNHGTHPSGSIYDLQAAGNGSRVSTNPHYYPTRS</sequence>
<evidence type="ECO:0000256" key="1">
    <source>
        <dbReference type="SAM" id="MobiDB-lite"/>
    </source>
</evidence>
<feature type="compositionally biased region" description="Polar residues" evidence="1">
    <location>
        <begin position="1"/>
        <end position="23"/>
    </location>
</feature>
<accession>A0ABR1TRB6</accession>
<evidence type="ECO:0000313" key="3">
    <source>
        <dbReference type="Proteomes" id="UP001480595"/>
    </source>
</evidence>
<dbReference type="RefSeq" id="XP_066710675.1">
    <property type="nucleotide sequence ID" value="XM_066861565.1"/>
</dbReference>
<comment type="caution">
    <text evidence="2">The sequence shown here is derived from an EMBL/GenBank/DDBJ whole genome shotgun (WGS) entry which is preliminary data.</text>
</comment>
<organism evidence="2 3">
    <name type="scientific">Apiospora phragmitis</name>
    <dbReference type="NCBI Taxonomy" id="2905665"/>
    <lineage>
        <taxon>Eukaryota</taxon>
        <taxon>Fungi</taxon>
        <taxon>Dikarya</taxon>
        <taxon>Ascomycota</taxon>
        <taxon>Pezizomycotina</taxon>
        <taxon>Sordariomycetes</taxon>
        <taxon>Xylariomycetidae</taxon>
        <taxon>Amphisphaeriales</taxon>
        <taxon>Apiosporaceae</taxon>
        <taxon>Apiospora</taxon>
    </lineage>
</organism>
<name>A0ABR1TRB6_9PEZI</name>